<reference evidence="9" key="1">
    <citation type="journal article" date="2021" name="PeerJ">
        <title>Extensive microbial diversity within the chicken gut microbiome revealed by metagenomics and culture.</title>
        <authorList>
            <person name="Gilroy R."/>
            <person name="Ravi A."/>
            <person name="Getino M."/>
            <person name="Pursley I."/>
            <person name="Horton D.L."/>
            <person name="Alikhan N.F."/>
            <person name="Baker D."/>
            <person name="Gharbi K."/>
            <person name="Hall N."/>
            <person name="Watson M."/>
            <person name="Adriaenssens E.M."/>
            <person name="Foster-Nyarko E."/>
            <person name="Jarju S."/>
            <person name="Secka A."/>
            <person name="Antonio M."/>
            <person name="Oren A."/>
            <person name="Chaudhuri R.R."/>
            <person name="La Ragione R."/>
            <person name="Hildebrand F."/>
            <person name="Pallen M.J."/>
        </authorList>
    </citation>
    <scope>NUCLEOTIDE SEQUENCE</scope>
    <source>
        <strain evidence="9">ChiHecec2B26-12326</strain>
    </source>
</reference>
<evidence type="ECO:0000256" key="6">
    <source>
        <dbReference type="NCBIfam" id="TIGR01068"/>
    </source>
</evidence>
<dbReference type="InterPro" id="IPR017937">
    <property type="entry name" value="Thioredoxin_CS"/>
</dbReference>
<dbReference type="GO" id="GO:0005829">
    <property type="term" value="C:cytosol"/>
    <property type="evidence" value="ECO:0007669"/>
    <property type="project" value="TreeGrafter"/>
</dbReference>
<dbReference type="PROSITE" id="PS51352">
    <property type="entry name" value="THIOREDOXIN_2"/>
    <property type="match status" value="1"/>
</dbReference>
<dbReference type="GO" id="GO:0015035">
    <property type="term" value="F:protein-disulfide reductase activity"/>
    <property type="evidence" value="ECO:0007669"/>
    <property type="project" value="UniProtKB-UniRule"/>
</dbReference>
<comment type="caution">
    <text evidence="9">The sequence shown here is derived from an EMBL/GenBank/DDBJ whole genome shotgun (WGS) entry which is preliminary data.</text>
</comment>
<dbReference type="PROSITE" id="PS00194">
    <property type="entry name" value="THIOREDOXIN_1"/>
    <property type="match status" value="1"/>
</dbReference>
<dbReference type="Proteomes" id="UP000823847">
    <property type="component" value="Unassembled WGS sequence"/>
</dbReference>
<dbReference type="InterPro" id="IPR036249">
    <property type="entry name" value="Thioredoxin-like_sf"/>
</dbReference>
<dbReference type="Pfam" id="PF00085">
    <property type="entry name" value="Thioredoxin"/>
    <property type="match status" value="1"/>
</dbReference>
<dbReference type="PRINTS" id="PR00421">
    <property type="entry name" value="THIOREDOXIN"/>
</dbReference>
<evidence type="ECO:0000256" key="5">
    <source>
        <dbReference type="ARBA" id="ARBA00023284"/>
    </source>
</evidence>
<gene>
    <name evidence="9" type="primary">trxA</name>
    <name evidence="9" type="ORF">H9848_07795</name>
</gene>
<dbReference type="PANTHER" id="PTHR45663">
    <property type="entry name" value="GEO12009P1"/>
    <property type="match status" value="1"/>
</dbReference>
<evidence type="ECO:0000313" key="9">
    <source>
        <dbReference type="EMBL" id="HIX86494.1"/>
    </source>
</evidence>
<sequence>MRKLKSLWLIAAILLWSGCSMSAKPERPNSAGEVAEVEEDPAGEVVALNKADFLRKVFDYEKSPTKWVYEGDKPCIIDFYADWCGPCKKVAPILRELASQYKGKIVVYKINVDQEQELAAVFGIRSIPTFLFVPKEGQPRLSMGALPREEFVNQIDAFLLK</sequence>
<dbReference type="AlphaFoldDB" id="A0A9D1XUW1"/>
<dbReference type="PANTHER" id="PTHR45663:SF11">
    <property type="entry name" value="GEO12009P1"/>
    <property type="match status" value="1"/>
</dbReference>
<reference evidence="9" key="2">
    <citation type="submission" date="2021-04" db="EMBL/GenBank/DDBJ databases">
        <authorList>
            <person name="Gilroy R."/>
        </authorList>
    </citation>
    <scope>NUCLEOTIDE SEQUENCE</scope>
    <source>
        <strain evidence="9">ChiHecec2B26-12326</strain>
    </source>
</reference>
<keyword evidence="4" id="KW-1015">Disulfide bond</keyword>
<dbReference type="SUPFAM" id="SSF52833">
    <property type="entry name" value="Thioredoxin-like"/>
    <property type="match status" value="1"/>
</dbReference>
<evidence type="ECO:0000259" key="8">
    <source>
        <dbReference type="PROSITE" id="PS51352"/>
    </source>
</evidence>
<dbReference type="Gene3D" id="3.40.30.10">
    <property type="entry name" value="Glutaredoxin"/>
    <property type="match status" value="1"/>
</dbReference>
<evidence type="ECO:0000313" key="10">
    <source>
        <dbReference type="Proteomes" id="UP000823847"/>
    </source>
</evidence>
<keyword evidence="2" id="KW-0813">Transport</keyword>
<dbReference type="FunFam" id="3.40.30.10:FF:000229">
    <property type="entry name" value="Thioredoxin (TRX)"/>
    <property type="match status" value="1"/>
</dbReference>
<feature type="domain" description="Thioredoxin" evidence="8">
    <location>
        <begin position="26"/>
        <end position="160"/>
    </location>
</feature>
<protein>
    <recommendedName>
        <fullName evidence="6">Thioredoxin</fullName>
    </recommendedName>
</protein>
<organism evidence="9 10">
    <name type="scientific">Candidatus Parabacteroides intestinigallinarum</name>
    <dbReference type="NCBI Taxonomy" id="2838722"/>
    <lineage>
        <taxon>Bacteria</taxon>
        <taxon>Pseudomonadati</taxon>
        <taxon>Bacteroidota</taxon>
        <taxon>Bacteroidia</taxon>
        <taxon>Bacteroidales</taxon>
        <taxon>Tannerellaceae</taxon>
        <taxon>Parabacteroides</taxon>
    </lineage>
</organism>
<feature type="signal peptide" evidence="7">
    <location>
        <begin position="1"/>
        <end position="22"/>
    </location>
</feature>
<name>A0A9D1XUW1_9BACT</name>
<evidence type="ECO:0000256" key="7">
    <source>
        <dbReference type="SAM" id="SignalP"/>
    </source>
</evidence>
<dbReference type="GO" id="GO:0045454">
    <property type="term" value="P:cell redox homeostasis"/>
    <property type="evidence" value="ECO:0007669"/>
    <property type="project" value="TreeGrafter"/>
</dbReference>
<evidence type="ECO:0000256" key="1">
    <source>
        <dbReference type="ARBA" id="ARBA00008987"/>
    </source>
</evidence>
<accession>A0A9D1XUW1</accession>
<evidence type="ECO:0000256" key="2">
    <source>
        <dbReference type="ARBA" id="ARBA00022448"/>
    </source>
</evidence>
<feature type="chain" id="PRO_5038559660" description="Thioredoxin" evidence="7">
    <location>
        <begin position="23"/>
        <end position="161"/>
    </location>
</feature>
<proteinExistence type="inferred from homology"/>
<evidence type="ECO:0000256" key="3">
    <source>
        <dbReference type="ARBA" id="ARBA00022982"/>
    </source>
</evidence>
<dbReference type="InterPro" id="IPR013766">
    <property type="entry name" value="Thioredoxin_domain"/>
</dbReference>
<evidence type="ECO:0000256" key="4">
    <source>
        <dbReference type="ARBA" id="ARBA00023157"/>
    </source>
</evidence>
<comment type="similarity">
    <text evidence="1">Belongs to the thioredoxin family.</text>
</comment>
<keyword evidence="5" id="KW-0676">Redox-active center</keyword>
<dbReference type="CDD" id="cd02947">
    <property type="entry name" value="TRX_family"/>
    <property type="match status" value="1"/>
</dbReference>
<dbReference type="InterPro" id="IPR005746">
    <property type="entry name" value="Thioredoxin"/>
</dbReference>
<keyword evidence="7" id="KW-0732">Signal</keyword>
<keyword evidence="3" id="KW-0249">Electron transport</keyword>
<dbReference type="PROSITE" id="PS51257">
    <property type="entry name" value="PROKAR_LIPOPROTEIN"/>
    <property type="match status" value="1"/>
</dbReference>
<dbReference type="NCBIfam" id="TIGR01068">
    <property type="entry name" value="thioredoxin"/>
    <property type="match status" value="1"/>
</dbReference>
<dbReference type="EMBL" id="DXEN01000059">
    <property type="protein sequence ID" value="HIX86494.1"/>
    <property type="molecule type" value="Genomic_DNA"/>
</dbReference>